<keyword evidence="2" id="KW-1185">Reference proteome</keyword>
<dbReference type="AlphaFoldDB" id="A0AAE1Q419"/>
<sequence>MYTRAQLGAIKFVEEGVGVLCDAIQIYAQLFIKTGVEDRQTLEVTVGKSSQAVRNAATQLLDLEDEWDDFLGKIEITGNVNVKEMVGVGVKVPDEVRMTIVGVEGGAGGAEVSVADLLAASPLPLTLLILNRHFA</sequence>
<protein>
    <submittedName>
        <fullName evidence="1">Uncharacterized protein</fullName>
    </submittedName>
</protein>
<organism evidence="1 2">
    <name type="scientific">Petrolisthes manimaculis</name>
    <dbReference type="NCBI Taxonomy" id="1843537"/>
    <lineage>
        <taxon>Eukaryota</taxon>
        <taxon>Metazoa</taxon>
        <taxon>Ecdysozoa</taxon>
        <taxon>Arthropoda</taxon>
        <taxon>Crustacea</taxon>
        <taxon>Multicrustacea</taxon>
        <taxon>Malacostraca</taxon>
        <taxon>Eumalacostraca</taxon>
        <taxon>Eucarida</taxon>
        <taxon>Decapoda</taxon>
        <taxon>Pleocyemata</taxon>
        <taxon>Anomura</taxon>
        <taxon>Galatheoidea</taxon>
        <taxon>Porcellanidae</taxon>
        <taxon>Petrolisthes</taxon>
    </lineage>
</organism>
<comment type="caution">
    <text evidence="1">The sequence shown here is derived from an EMBL/GenBank/DDBJ whole genome shotgun (WGS) entry which is preliminary data.</text>
</comment>
<gene>
    <name evidence="1" type="ORF">Pmani_009146</name>
</gene>
<reference evidence="1" key="1">
    <citation type="submission" date="2023-11" db="EMBL/GenBank/DDBJ databases">
        <title>Genome assemblies of two species of porcelain crab, Petrolisthes cinctipes and Petrolisthes manimaculis (Anomura: Porcellanidae).</title>
        <authorList>
            <person name="Angst P."/>
        </authorList>
    </citation>
    <scope>NUCLEOTIDE SEQUENCE</scope>
    <source>
        <strain evidence="1">PB745_02</strain>
        <tissue evidence="1">Gill</tissue>
    </source>
</reference>
<evidence type="ECO:0000313" key="1">
    <source>
        <dbReference type="EMBL" id="KAK4319944.1"/>
    </source>
</evidence>
<name>A0AAE1Q419_9EUCA</name>
<evidence type="ECO:0000313" key="2">
    <source>
        <dbReference type="Proteomes" id="UP001292094"/>
    </source>
</evidence>
<dbReference type="EMBL" id="JAWZYT010000706">
    <property type="protein sequence ID" value="KAK4319944.1"/>
    <property type="molecule type" value="Genomic_DNA"/>
</dbReference>
<dbReference type="Proteomes" id="UP001292094">
    <property type="component" value="Unassembled WGS sequence"/>
</dbReference>
<accession>A0AAE1Q419</accession>
<proteinExistence type="predicted"/>